<comment type="caution">
    <text evidence="1">The sequence shown here is derived from an EMBL/GenBank/DDBJ whole genome shotgun (WGS) entry which is preliminary data.</text>
</comment>
<name>A0A545TJJ6_9GAMM</name>
<sequence>MNNNDTKLDELENIELIKWAFKRGYQLGASDAGQGVFIEFSETLNYFIKELDQSIEVQSKLKYVAN</sequence>
<accession>A0A545TJJ6</accession>
<dbReference type="RefSeq" id="WP_142940965.1">
    <property type="nucleotide sequence ID" value="NZ_VIKR01000001.1"/>
</dbReference>
<proteinExistence type="predicted"/>
<evidence type="ECO:0000313" key="2">
    <source>
        <dbReference type="Proteomes" id="UP000317839"/>
    </source>
</evidence>
<dbReference type="EMBL" id="VIKR01000001">
    <property type="protein sequence ID" value="TQV77393.1"/>
    <property type="molecule type" value="Genomic_DNA"/>
</dbReference>
<evidence type="ECO:0000313" key="1">
    <source>
        <dbReference type="EMBL" id="TQV77393.1"/>
    </source>
</evidence>
<reference evidence="1 2" key="1">
    <citation type="submission" date="2019-06" db="EMBL/GenBank/DDBJ databases">
        <title>Draft genome of Aliikangiella marina GYP-15.</title>
        <authorList>
            <person name="Wang G."/>
        </authorList>
    </citation>
    <scope>NUCLEOTIDE SEQUENCE [LARGE SCALE GENOMIC DNA]</scope>
    <source>
        <strain evidence="1 2">GYP-15</strain>
    </source>
</reference>
<keyword evidence="2" id="KW-1185">Reference proteome</keyword>
<dbReference type="OrthoDB" id="6402863at2"/>
<protein>
    <submittedName>
        <fullName evidence="1">Uncharacterized protein</fullName>
    </submittedName>
</protein>
<dbReference type="AlphaFoldDB" id="A0A545TJJ6"/>
<dbReference type="Proteomes" id="UP000317839">
    <property type="component" value="Unassembled WGS sequence"/>
</dbReference>
<gene>
    <name evidence="1" type="ORF">FLL45_05465</name>
</gene>
<organism evidence="1 2">
    <name type="scientific">Aliikangiella marina</name>
    <dbReference type="NCBI Taxonomy" id="1712262"/>
    <lineage>
        <taxon>Bacteria</taxon>
        <taxon>Pseudomonadati</taxon>
        <taxon>Pseudomonadota</taxon>
        <taxon>Gammaproteobacteria</taxon>
        <taxon>Oceanospirillales</taxon>
        <taxon>Pleioneaceae</taxon>
        <taxon>Aliikangiella</taxon>
    </lineage>
</organism>